<dbReference type="CDD" id="cd07377">
    <property type="entry name" value="WHTH_GntR"/>
    <property type="match status" value="1"/>
</dbReference>
<dbReference type="InterPro" id="IPR046335">
    <property type="entry name" value="LacI/GalR-like_sensor"/>
</dbReference>
<dbReference type="Proteomes" id="UP001161691">
    <property type="component" value="Unassembled WGS sequence"/>
</dbReference>
<dbReference type="Gene3D" id="1.10.10.10">
    <property type="entry name" value="Winged helix-like DNA-binding domain superfamily/Winged helix DNA-binding domain"/>
    <property type="match status" value="1"/>
</dbReference>
<dbReference type="SUPFAM" id="SSF46785">
    <property type="entry name" value="Winged helix' DNA-binding domain"/>
    <property type="match status" value="1"/>
</dbReference>
<organism evidence="5 6">
    <name type="scientific">Cohnella hashimotonis</name>
    <dbReference type="NCBI Taxonomy" id="2826895"/>
    <lineage>
        <taxon>Bacteria</taxon>
        <taxon>Bacillati</taxon>
        <taxon>Bacillota</taxon>
        <taxon>Bacilli</taxon>
        <taxon>Bacillales</taxon>
        <taxon>Paenibacillaceae</taxon>
        <taxon>Cohnella</taxon>
    </lineage>
</organism>
<name>A0ABT6T965_9BACL</name>
<keyword evidence="1" id="KW-0805">Transcription regulation</keyword>
<keyword evidence="3" id="KW-0804">Transcription</keyword>
<dbReference type="InterPro" id="IPR028082">
    <property type="entry name" value="Peripla_BP_I"/>
</dbReference>
<keyword evidence="2" id="KW-0238">DNA-binding</keyword>
<evidence type="ECO:0000313" key="6">
    <source>
        <dbReference type="Proteomes" id="UP001161691"/>
    </source>
</evidence>
<sequence length="372" mass="41531">MKTVKRPMYQLIVDDVKRKILNGEISTEEPIPSQIELAKLYETSEITSRRALTELAQEGLIYRVRGKGSYVSRSYAEAFGAEARIETIYLIYHALPVEQFNHGFFADLLRGLHEKCEENRVQFQLWDIGEREKLPPNPERSGLVLLPGAMETEFVSADIVAGWKSEGRKIVTVHFYFPHLQIPYVIVDNMTGGYLATQHLLSIGHRRIGIVLTGSSVAGLNQEFSLRFQGYKLALSQYKIEFDPSLVVVIEGSMEQADSGAQGFDRLMDLDAPPTAVFLTSDIKAFGAMKAAERRGLAIPGDVSVVGYDDLFVSSYVRPSLTSVNQNTYRVGKRAVELLLEGEIASGKTFSKDEIEPSLIVRDSTAEWNADE</sequence>
<dbReference type="Pfam" id="PF13377">
    <property type="entry name" value="Peripla_BP_3"/>
    <property type="match status" value="1"/>
</dbReference>
<evidence type="ECO:0000256" key="1">
    <source>
        <dbReference type="ARBA" id="ARBA00023015"/>
    </source>
</evidence>
<comment type="caution">
    <text evidence="5">The sequence shown here is derived from an EMBL/GenBank/DDBJ whole genome shotgun (WGS) entry which is preliminary data.</text>
</comment>
<dbReference type="RefSeq" id="WP_282906463.1">
    <property type="nucleotide sequence ID" value="NZ_JAGRPV010000001.1"/>
</dbReference>
<dbReference type="SMART" id="SM00345">
    <property type="entry name" value="HTH_GNTR"/>
    <property type="match status" value="1"/>
</dbReference>
<dbReference type="InterPro" id="IPR000524">
    <property type="entry name" value="Tscrpt_reg_HTH_GntR"/>
</dbReference>
<proteinExistence type="predicted"/>
<evidence type="ECO:0000256" key="3">
    <source>
        <dbReference type="ARBA" id="ARBA00023163"/>
    </source>
</evidence>
<evidence type="ECO:0000259" key="4">
    <source>
        <dbReference type="PROSITE" id="PS50949"/>
    </source>
</evidence>
<dbReference type="PANTHER" id="PTHR30146">
    <property type="entry name" value="LACI-RELATED TRANSCRIPTIONAL REPRESSOR"/>
    <property type="match status" value="1"/>
</dbReference>
<protein>
    <submittedName>
        <fullName evidence="5">GntR family transcriptional regulator</fullName>
    </submittedName>
</protein>
<dbReference type="EMBL" id="JAGRPV010000001">
    <property type="protein sequence ID" value="MDI4643376.1"/>
    <property type="molecule type" value="Genomic_DNA"/>
</dbReference>
<dbReference type="InterPro" id="IPR036390">
    <property type="entry name" value="WH_DNA-bd_sf"/>
</dbReference>
<feature type="domain" description="HTH gntR-type" evidence="4">
    <location>
        <begin position="6"/>
        <end position="74"/>
    </location>
</feature>
<gene>
    <name evidence="5" type="ORF">KB449_00235</name>
</gene>
<dbReference type="PROSITE" id="PS50949">
    <property type="entry name" value="HTH_GNTR"/>
    <property type="match status" value="1"/>
</dbReference>
<evidence type="ECO:0000256" key="2">
    <source>
        <dbReference type="ARBA" id="ARBA00023125"/>
    </source>
</evidence>
<dbReference type="CDD" id="cd06267">
    <property type="entry name" value="PBP1_LacI_sugar_binding-like"/>
    <property type="match status" value="1"/>
</dbReference>
<accession>A0ABT6T965</accession>
<dbReference type="Pfam" id="PF00392">
    <property type="entry name" value="GntR"/>
    <property type="match status" value="1"/>
</dbReference>
<reference evidence="5" key="1">
    <citation type="submission" date="2023-04" db="EMBL/GenBank/DDBJ databases">
        <title>Comparative genomic analysis of Cohnella hashimotonis sp. nov., isolated from the International Space Station.</title>
        <authorList>
            <person name="Venkateswaran K."/>
            <person name="Simpson A."/>
        </authorList>
    </citation>
    <scope>NUCLEOTIDE SEQUENCE</scope>
    <source>
        <strain evidence="5">F6_2S_P_1</strain>
    </source>
</reference>
<dbReference type="SUPFAM" id="SSF53822">
    <property type="entry name" value="Periplasmic binding protein-like I"/>
    <property type="match status" value="1"/>
</dbReference>
<dbReference type="InterPro" id="IPR036388">
    <property type="entry name" value="WH-like_DNA-bd_sf"/>
</dbReference>
<evidence type="ECO:0000313" key="5">
    <source>
        <dbReference type="EMBL" id="MDI4643376.1"/>
    </source>
</evidence>
<dbReference type="PANTHER" id="PTHR30146:SF109">
    <property type="entry name" value="HTH-TYPE TRANSCRIPTIONAL REGULATOR GALS"/>
    <property type="match status" value="1"/>
</dbReference>
<keyword evidence="6" id="KW-1185">Reference proteome</keyword>
<dbReference type="Gene3D" id="3.40.50.2300">
    <property type="match status" value="2"/>
</dbReference>